<dbReference type="Gene3D" id="1.10.10.10">
    <property type="entry name" value="Winged helix-like DNA-binding domain superfamily/Winged helix DNA-binding domain"/>
    <property type="match status" value="1"/>
</dbReference>
<sequence length="168" mass="18151">MSTESLAELERRVASLEEAVDRLMARPSPPSTDPELGDGFWALHGLEERGFEGVMMVGSVPVPEAGPVAWQTGLTADALLDLDWSELAPTIDALSHPARLTILRLVLSGVCTTSALLEQESLGTTGQLHHHLRQLVAAGWLTLVKRGRYLVPAHRVVPLLVVILAANR</sequence>
<keyword evidence="2" id="KW-1185">Reference proteome</keyword>
<accession>F5XM77</accession>
<protein>
    <recommendedName>
        <fullName evidence="3">ArsR family transcriptional regulator</fullName>
    </recommendedName>
</protein>
<proteinExistence type="predicted"/>
<dbReference type="InterPro" id="IPR036388">
    <property type="entry name" value="WH-like_DNA-bd_sf"/>
</dbReference>
<dbReference type="SUPFAM" id="SSF46785">
    <property type="entry name" value="Winged helix' DNA-binding domain"/>
    <property type="match status" value="1"/>
</dbReference>
<dbReference type="RefSeq" id="WP_013864195.1">
    <property type="nucleotide sequence ID" value="NC_015635.1"/>
</dbReference>
<dbReference type="InterPro" id="IPR011991">
    <property type="entry name" value="ArsR-like_HTH"/>
</dbReference>
<reference evidence="1 2" key="1">
    <citation type="submission" date="2011-05" db="EMBL/GenBank/DDBJ databases">
        <title>Whole genome sequence of Microlunatus phosphovorus NM-1.</title>
        <authorList>
            <person name="Hosoyama A."/>
            <person name="Sasaki K."/>
            <person name="Harada T."/>
            <person name="Igarashi R."/>
            <person name="Kawakoshi A."/>
            <person name="Sasagawa M."/>
            <person name="Fukada J."/>
            <person name="Nakamura S."/>
            <person name="Katano Y."/>
            <person name="Hanada S."/>
            <person name="Kamagata Y."/>
            <person name="Nakamura N."/>
            <person name="Yamazaki S."/>
            <person name="Fujita N."/>
        </authorList>
    </citation>
    <scope>NUCLEOTIDE SEQUENCE [LARGE SCALE GENOMIC DNA]</scope>
    <source>
        <strain evidence="2">ATCC 700054 / DSM 10555 / JCM 9379 / NBRC 101784 / NCIMB 13414 / VKM Ac-1990 / NM-1</strain>
    </source>
</reference>
<dbReference type="eggNOG" id="COG0640">
    <property type="taxonomic scope" value="Bacteria"/>
</dbReference>
<dbReference type="STRING" id="1032480.MLP_33200"/>
<dbReference type="CDD" id="cd00090">
    <property type="entry name" value="HTH_ARSR"/>
    <property type="match status" value="1"/>
</dbReference>
<evidence type="ECO:0008006" key="3">
    <source>
        <dbReference type="Google" id="ProtNLM"/>
    </source>
</evidence>
<dbReference type="InterPro" id="IPR036390">
    <property type="entry name" value="WH_DNA-bd_sf"/>
</dbReference>
<evidence type="ECO:0000313" key="1">
    <source>
        <dbReference type="EMBL" id="BAK36334.1"/>
    </source>
</evidence>
<evidence type="ECO:0000313" key="2">
    <source>
        <dbReference type="Proteomes" id="UP000007947"/>
    </source>
</evidence>
<dbReference type="OrthoDB" id="3730926at2"/>
<dbReference type="KEGG" id="mph:MLP_33200"/>
<dbReference type="AlphaFoldDB" id="F5XM77"/>
<dbReference type="Proteomes" id="UP000007947">
    <property type="component" value="Chromosome"/>
</dbReference>
<dbReference type="HOGENOM" id="CLU_119559_0_0_11"/>
<dbReference type="EMBL" id="AP012204">
    <property type="protein sequence ID" value="BAK36334.1"/>
    <property type="molecule type" value="Genomic_DNA"/>
</dbReference>
<organism evidence="1 2">
    <name type="scientific">Microlunatus phosphovorus (strain ATCC 700054 / DSM 10555 / JCM 9379 / NBRC 101784 / NCIMB 13414 / VKM Ac-1990 / NM-1)</name>
    <dbReference type="NCBI Taxonomy" id="1032480"/>
    <lineage>
        <taxon>Bacteria</taxon>
        <taxon>Bacillati</taxon>
        <taxon>Actinomycetota</taxon>
        <taxon>Actinomycetes</taxon>
        <taxon>Propionibacteriales</taxon>
        <taxon>Propionibacteriaceae</taxon>
        <taxon>Microlunatus</taxon>
    </lineage>
</organism>
<name>F5XM77_MICPN</name>
<gene>
    <name evidence="1" type="ordered locus">MLP_33200</name>
</gene>